<keyword evidence="1" id="KW-1133">Transmembrane helix</keyword>
<keyword evidence="2" id="KW-0542">Nucleomorph</keyword>
<protein>
    <submittedName>
        <fullName evidence="2">Uncharacterized protein</fullName>
    </submittedName>
</protein>
<organism evidence="2">
    <name type="scientific">Lotharella vacuolata</name>
    <dbReference type="NCBI Taxonomy" id="74820"/>
    <lineage>
        <taxon>Eukaryota</taxon>
        <taxon>Sar</taxon>
        <taxon>Rhizaria</taxon>
        <taxon>Cercozoa</taxon>
        <taxon>Chlorarachniophyceae</taxon>
        <taxon>Lotharella</taxon>
    </lineage>
</organism>
<feature type="transmembrane region" description="Helical" evidence="1">
    <location>
        <begin position="364"/>
        <end position="385"/>
    </location>
</feature>
<name>A0A0H5BQX5_9EUKA</name>
<dbReference type="AlphaFoldDB" id="A0A0H5BQX5"/>
<accession>A0A0H5BQX5</accession>
<dbReference type="EMBL" id="AB996601">
    <property type="protein sequence ID" value="BAS01709.1"/>
    <property type="molecule type" value="Genomic_DNA"/>
</dbReference>
<proteinExistence type="predicted"/>
<evidence type="ECO:0000256" key="1">
    <source>
        <dbReference type="SAM" id="Phobius"/>
    </source>
</evidence>
<keyword evidence="1" id="KW-0472">Membrane</keyword>
<evidence type="ECO:0000313" key="2">
    <source>
        <dbReference type="EMBL" id="BAS01709.1"/>
    </source>
</evidence>
<reference evidence="2" key="1">
    <citation type="journal article" date="2015" name="Genome Biol. Evol.">
        <title>Nucleomorph Genome Sequences of Two Chlorarachniophytes, Amorphochlora amoebiformis and Lotharella vacuolata.</title>
        <authorList>
            <person name="Suzuki S."/>
            <person name="Shirato S."/>
            <person name="Hirakawa Y."/>
            <person name="Ishida K."/>
        </authorList>
    </citation>
    <scope>NUCLEOTIDE SEQUENCE</scope>
    <source>
        <strain evidence="2">CCMP240</strain>
    </source>
</reference>
<sequence>MFAHDSLNIPLNNKHQYLIENRTFEVKVLLKLFEYSLGLHINKNIIYKKHLESFFLYPTYSTLIFFFPNYINIKIICFNLMKYVFAENQIQNHIVTIVSIILDNLIFTHNLSNKKNTILEKINIVTLEIINYIIMKSFYIHNNYKKYFLELLLNNNNFLDLFQFNKNTILLIVKSIIRLFIIFKKKTNVDIFLKKFFFKNISITEKNNKIFFFKGIILKKKSTIHKFRKFKYLNIKIMLLCFKHVFHTNNILQLDKNKIKHITNITKTLSHFFYKIKKNNPIILLTHFKQNNFIKYISKKIGVIIETNFNSNTIMFLKTYLNLPIFDFLTILQVEKLTKVITHLDIINEKYKKWIFLTNDTKNLFVTIIGSFSKYFLFDYFIMLLKSLISKIYNLLIDFRLCLNNGVLECGILQHINNMYLENKNHIYFFALISIIMKNYKYNNIFINSFLKNLLTAKHIIKNKKKILCEKKLITLNYDNYNWVPINEKKLIYKITKKIINEII</sequence>
<keyword evidence="1" id="KW-0812">Transmembrane</keyword>
<geneLocation type="nucleomorph" evidence="2"/>